<dbReference type="AlphaFoldDB" id="F0X031"/>
<name>F0X031_9STRA</name>
<evidence type="ECO:0000313" key="1">
    <source>
        <dbReference type="EMBL" id="CCA27113.1"/>
    </source>
</evidence>
<accession>F0X031</accession>
<dbReference type="Gene3D" id="1.20.5.190">
    <property type="match status" value="1"/>
</dbReference>
<dbReference type="EMBL" id="FR824500">
    <property type="protein sequence ID" value="CCA27113.1"/>
    <property type="molecule type" value="Genomic_DNA"/>
</dbReference>
<protein>
    <submittedName>
        <fullName evidence="1">Uncharacterized protein AlNc14C457G11770</fullName>
    </submittedName>
</protein>
<gene>
    <name evidence="1" type="primary">AlNc14C457G11770</name>
    <name evidence="1" type="ORF">ALNC14_132570</name>
</gene>
<dbReference type="PROSITE" id="PS50096">
    <property type="entry name" value="IQ"/>
    <property type="match status" value="1"/>
</dbReference>
<proteinExistence type="predicted"/>
<reference evidence="1" key="1">
    <citation type="journal article" date="2011" name="PLoS Biol.">
        <title>Gene gain and loss during evolution of obligate parasitism in the white rust pathogen of Arabidopsis thaliana.</title>
        <authorList>
            <person name="Kemen E."/>
            <person name="Gardiner A."/>
            <person name="Schultz-Larsen T."/>
            <person name="Kemen A.C."/>
            <person name="Balmuth A.L."/>
            <person name="Robert-Seilaniantz A."/>
            <person name="Bailey K."/>
            <person name="Holub E."/>
            <person name="Studholme D.J."/>
            <person name="Maclean D."/>
            <person name="Jones J.D."/>
        </authorList>
    </citation>
    <scope>NUCLEOTIDE SEQUENCE</scope>
</reference>
<dbReference type="Pfam" id="PF00612">
    <property type="entry name" value="IQ"/>
    <property type="match status" value="2"/>
</dbReference>
<organism evidence="1">
    <name type="scientific">Albugo laibachii Nc14</name>
    <dbReference type="NCBI Taxonomy" id="890382"/>
    <lineage>
        <taxon>Eukaryota</taxon>
        <taxon>Sar</taxon>
        <taxon>Stramenopiles</taxon>
        <taxon>Oomycota</taxon>
        <taxon>Peronosporomycetes</taxon>
        <taxon>Albuginales</taxon>
        <taxon>Albuginaceae</taxon>
        <taxon>Albugo</taxon>
    </lineage>
</organism>
<dbReference type="InterPro" id="IPR000048">
    <property type="entry name" value="IQ_motif_EF-hand-BS"/>
</dbReference>
<dbReference type="HOGENOM" id="CLU_1423865_0_0_1"/>
<reference evidence="1" key="2">
    <citation type="submission" date="2011-02" db="EMBL/GenBank/DDBJ databases">
        <authorList>
            <person name="MacLean D."/>
        </authorList>
    </citation>
    <scope>NUCLEOTIDE SEQUENCE</scope>
</reference>
<sequence>MEFPALWRNRGAFLCSLRTSLNQADENRLVELTAATSIQRVFRGQAARKWLLTRSKAEIEIARRFRGLLAKRLTRQTAWIQRQREELSIRSGYITLIQKVFRGHQSRKICDFGARKAYMRSVLVQNNQLRVFLSANLEKQKQMEAKLSHDEKYENVQKLARNLHHLLGTKSVAGIYRRKECLGMPFNKNLL</sequence>